<proteinExistence type="predicted"/>
<feature type="compositionally biased region" description="Basic residues" evidence="1">
    <location>
        <begin position="1"/>
        <end position="19"/>
    </location>
</feature>
<gene>
    <name evidence="2" type="ORF">AABB24_025479</name>
</gene>
<evidence type="ECO:0000313" key="3">
    <source>
        <dbReference type="Proteomes" id="UP001627284"/>
    </source>
</evidence>
<dbReference type="AlphaFoldDB" id="A0ABD2STI1"/>
<protein>
    <submittedName>
        <fullName evidence="2">Uncharacterized protein</fullName>
    </submittedName>
</protein>
<feature type="compositionally biased region" description="Basic and acidic residues" evidence="1">
    <location>
        <begin position="121"/>
        <end position="141"/>
    </location>
</feature>
<name>A0ABD2STI1_9SOLN</name>
<feature type="compositionally biased region" description="Basic and acidic residues" evidence="1">
    <location>
        <begin position="58"/>
        <end position="74"/>
    </location>
</feature>
<sequence>KKREKEKRKLLKGRRKSSRKGGVSGSEQNPSLGCSSENKMAEAGQDEEEHTFPLKRKPQAEEAIAKSHEDDVNKKQKLSITDSSLAQEKKVDDDEEDEEEDDEDDYEGDDEEDEQSNGEAEVDRKGKGILRDDKGKGKLIEDSDDDDSSDFGSDSDVDSDTDLSDDLLAEIDLGNIIPSRTRRRTHQSGLKISDDPVKGCYHSFLCFCTCTSKGRTGHCLVIRLFLCCKN</sequence>
<evidence type="ECO:0000313" key="2">
    <source>
        <dbReference type="EMBL" id="KAL3347081.1"/>
    </source>
</evidence>
<feature type="non-terminal residue" evidence="2">
    <location>
        <position position="1"/>
    </location>
</feature>
<dbReference type="Proteomes" id="UP001627284">
    <property type="component" value="Unassembled WGS sequence"/>
</dbReference>
<evidence type="ECO:0000256" key="1">
    <source>
        <dbReference type="SAM" id="MobiDB-lite"/>
    </source>
</evidence>
<accession>A0ABD2STI1</accession>
<feature type="compositionally biased region" description="Acidic residues" evidence="1">
    <location>
        <begin position="142"/>
        <end position="162"/>
    </location>
</feature>
<keyword evidence="3" id="KW-1185">Reference proteome</keyword>
<reference evidence="2 3" key="1">
    <citation type="submission" date="2024-05" db="EMBL/GenBank/DDBJ databases">
        <title>De novo assembly of an allotetraploid wild potato.</title>
        <authorList>
            <person name="Hosaka A.J."/>
        </authorList>
    </citation>
    <scope>NUCLEOTIDE SEQUENCE [LARGE SCALE GENOMIC DNA]</scope>
    <source>
        <tissue evidence="2">Young leaves</tissue>
    </source>
</reference>
<feature type="compositionally biased region" description="Polar residues" evidence="1">
    <location>
        <begin position="25"/>
        <end position="38"/>
    </location>
</feature>
<comment type="caution">
    <text evidence="2">The sequence shown here is derived from an EMBL/GenBank/DDBJ whole genome shotgun (WGS) entry which is preliminary data.</text>
</comment>
<dbReference type="EMBL" id="JBJKTR010000014">
    <property type="protein sequence ID" value="KAL3347079.1"/>
    <property type="molecule type" value="Genomic_DNA"/>
</dbReference>
<feature type="compositionally biased region" description="Acidic residues" evidence="1">
    <location>
        <begin position="93"/>
        <end position="116"/>
    </location>
</feature>
<dbReference type="PANTHER" id="PTHR36899:SF3">
    <property type="entry name" value="F13K23.8 PROTEIN"/>
    <property type="match status" value="1"/>
</dbReference>
<organism evidence="2 3">
    <name type="scientific">Solanum stoloniferum</name>
    <dbReference type="NCBI Taxonomy" id="62892"/>
    <lineage>
        <taxon>Eukaryota</taxon>
        <taxon>Viridiplantae</taxon>
        <taxon>Streptophyta</taxon>
        <taxon>Embryophyta</taxon>
        <taxon>Tracheophyta</taxon>
        <taxon>Spermatophyta</taxon>
        <taxon>Magnoliopsida</taxon>
        <taxon>eudicotyledons</taxon>
        <taxon>Gunneridae</taxon>
        <taxon>Pentapetalae</taxon>
        <taxon>asterids</taxon>
        <taxon>lamiids</taxon>
        <taxon>Solanales</taxon>
        <taxon>Solanaceae</taxon>
        <taxon>Solanoideae</taxon>
        <taxon>Solaneae</taxon>
        <taxon>Solanum</taxon>
    </lineage>
</organism>
<dbReference type="EMBL" id="JBJKTR010000014">
    <property type="protein sequence ID" value="KAL3347081.1"/>
    <property type="molecule type" value="Genomic_DNA"/>
</dbReference>
<feature type="region of interest" description="Disordered" evidence="1">
    <location>
        <begin position="1"/>
        <end position="162"/>
    </location>
</feature>
<dbReference type="PANTHER" id="PTHR36899">
    <property type="entry name" value="OS04G0395700 PROTEIN"/>
    <property type="match status" value="1"/>
</dbReference>